<evidence type="ECO:0000256" key="3">
    <source>
        <dbReference type="ARBA" id="ARBA00022723"/>
    </source>
</evidence>
<dbReference type="Gene3D" id="1.10.40.50">
    <property type="entry name" value="Probable gtpase engc, domain 3"/>
    <property type="match status" value="1"/>
</dbReference>
<feature type="domain" description="CP-type G" evidence="13">
    <location>
        <begin position="109"/>
        <end position="263"/>
    </location>
</feature>
<reference evidence="14 15" key="1">
    <citation type="submission" date="2018-06" db="EMBL/GenBank/DDBJ databases">
        <title>Genomic Encyclopedia of Type Strains, Phase IV (KMG-IV): sequencing the most valuable type-strain genomes for metagenomic binning, comparative biology and taxonomic classification.</title>
        <authorList>
            <person name="Goeker M."/>
        </authorList>
    </citation>
    <scope>NUCLEOTIDE SEQUENCE [LARGE SCALE GENOMIC DNA]</scope>
    <source>
        <strain evidence="14 15">DSM 25532</strain>
    </source>
</reference>
<protein>
    <recommendedName>
        <fullName evidence="10">Small ribosomal subunit biogenesis GTPase RsgA</fullName>
        <ecNumber evidence="10">3.6.1.-</ecNumber>
    </recommendedName>
</protein>
<comment type="function">
    <text evidence="10">One of several proteins that assist in the late maturation steps of the functional core of the 30S ribosomal subunit. Helps release RbfA from mature subunits. May play a role in the assembly of ribosomal proteins into the subunit. Circularly permuted GTPase that catalyzes slow GTP hydrolysis, GTPase activity is stimulated by the 30S ribosomal subunit.</text>
</comment>
<sequence length="368" mass="40928">MTLADLGWNEAFEKEFAPFQKNGWVPARLIRDNKITYGALIEDGEGGYDDVEVVMSGKVYHDAESDAALPAVGDWVALDLGGEGEDTVIRARLSRQTCLSRKAPGNSAEEQVIVANVSTVVVVTDAGPDFNLRRMERYFAVIARSGARPVVLVNKSDLYTKQENEEAAAAIRELSSEVDVHITSVKKHRPLKEYFKKGQTIALIGSSGVGKSALVNAIFGDEYQWTGEVNETTGKGRHTTTARELMVLRKGGILVDNPGIKEIQMWTDETTLRDRFVDVDDLAAQCKFLDCKHGKDTGCAIRAAVETGALDAGRYEAYLKLDSEIAKLRAQRKKRQMTIERRAKRDHRIKARNPVDRRELEHDLKPRA</sequence>
<evidence type="ECO:0000256" key="10">
    <source>
        <dbReference type="HAMAP-Rule" id="MF_01820"/>
    </source>
</evidence>
<feature type="binding site" evidence="10">
    <location>
        <position position="293"/>
    </location>
    <ligand>
        <name>Zn(2+)</name>
        <dbReference type="ChEBI" id="CHEBI:29105"/>
    </ligand>
</feature>
<dbReference type="Proteomes" id="UP000253426">
    <property type="component" value="Unassembled WGS sequence"/>
</dbReference>
<evidence type="ECO:0000256" key="8">
    <source>
        <dbReference type="ARBA" id="ARBA00022884"/>
    </source>
</evidence>
<dbReference type="GO" id="GO:0046872">
    <property type="term" value="F:metal ion binding"/>
    <property type="evidence" value="ECO:0007669"/>
    <property type="project" value="UniProtKB-KW"/>
</dbReference>
<accession>A0A366HS11</accession>
<dbReference type="SUPFAM" id="SSF52540">
    <property type="entry name" value="P-loop containing nucleoside triphosphate hydrolases"/>
    <property type="match status" value="1"/>
</dbReference>
<feature type="binding site" evidence="10">
    <location>
        <position position="299"/>
    </location>
    <ligand>
        <name>Zn(2+)</name>
        <dbReference type="ChEBI" id="CHEBI:29105"/>
    </ligand>
</feature>
<keyword evidence="4 10" id="KW-0699">rRNA-binding</keyword>
<evidence type="ECO:0000256" key="2">
    <source>
        <dbReference type="ARBA" id="ARBA00022517"/>
    </source>
</evidence>
<dbReference type="OrthoDB" id="9809485at2"/>
<dbReference type="EC" id="3.6.1.-" evidence="10"/>
<keyword evidence="7 10" id="KW-0862">Zinc</keyword>
<evidence type="ECO:0000256" key="11">
    <source>
        <dbReference type="SAM" id="MobiDB-lite"/>
    </source>
</evidence>
<dbReference type="EMBL" id="QNRR01000002">
    <property type="protein sequence ID" value="RBP46286.1"/>
    <property type="molecule type" value="Genomic_DNA"/>
</dbReference>
<dbReference type="Gene3D" id="3.40.50.300">
    <property type="entry name" value="P-loop containing nucleotide triphosphate hydrolases"/>
    <property type="match status" value="1"/>
</dbReference>
<dbReference type="HAMAP" id="MF_01820">
    <property type="entry name" value="GTPase_RsgA"/>
    <property type="match status" value="1"/>
</dbReference>
<keyword evidence="8 10" id="KW-0694">RNA-binding</keyword>
<gene>
    <name evidence="10" type="primary">rsgA</name>
    <name evidence="14" type="ORF">DES53_102674</name>
</gene>
<name>A0A366HS11_9BACT</name>
<evidence type="ECO:0000256" key="9">
    <source>
        <dbReference type="ARBA" id="ARBA00023134"/>
    </source>
</evidence>
<dbReference type="InterPro" id="IPR004881">
    <property type="entry name" value="Ribosome_biogen_GTPase_RsgA"/>
</dbReference>
<dbReference type="PANTHER" id="PTHR32120:SF10">
    <property type="entry name" value="SMALL RIBOSOMAL SUBUNIT BIOGENESIS GTPASE RSGA"/>
    <property type="match status" value="1"/>
</dbReference>
<comment type="caution">
    <text evidence="14">The sequence shown here is derived from an EMBL/GenBank/DDBJ whole genome shotgun (WGS) entry which is preliminary data.</text>
</comment>
<comment type="caution">
    <text evidence="10">Lacks conserved residue(s) required for the propagation of feature annotation.</text>
</comment>
<dbReference type="InterPro" id="IPR030378">
    <property type="entry name" value="G_CP_dom"/>
</dbReference>
<evidence type="ECO:0000256" key="7">
    <source>
        <dbReference type="ARBA" id="ARBA00022833"/>
    </source>
</evidence>
<comment type="subcellular location">
    <subcellularLocation>
        <location evidence="10">Cytoplasm</location>
    </subcellularLocation>
</comment>
<proteinExistence type="inferred from homology"/>
<keyword evidence="15" id="KW-1185">Reference proteome</keyword>
<keyword evidence="9 10" id="KW-0342">GTP-binding</keyword>
<dbReference type="GO" id="GO:0042274">
    <property type="term" value="P:ribosomal small subunit biogenesis"/>
    <property type="evidence" value="ECO:0007669"/>
    <property type="project" value="UniProtKB-UniRule"/>
</dbReference>
<dbReference type="RefSeq" id="WP_113957810.1">
    <property type="nucleotide sequence ID" value="NZ_QNRR01000002.1"/>
</dbReference>
<comment type="similarity">
    <text evidence="10">Belongs to the TRAFAC class YlqF/YawG GTPase family. RsgA subfamily.</text>
</comment>
<feature type="compositionally biased region" description="Basic and acidic residues" evidence="11">
    <location>
        <begin position="353"/>
        <end position="368"/>
    </location>
</feature>
<dbReference type="PANTHER" id="PTHR32120">
    <property type="entry name" value="SMALL RIBOSOMAL SUBUNIT BIOGENESIS GTPASE RSGA"/>
    <property type="match status" value="1"/>
</dbReference>
<dbReference type="GO" id="GO:0005737">
    <property type="term" value="C:cytoplasm"/>
    <property type="evidence" value="ECO:0007669"/>
    <property type="project" value="UniProtKB-SubCell"/>
</dbReference>
<evidence type="ECO:0000256" key="1">
    <source>
        <dbReference type="ARBA" id="ARBA00022490"/>
    </source>
</evidence>
<dbReference type="AlphaFoldDB" id="A0A366HS11"/>
<dbReference type="GO" id="GO:0019843">
    <property type="term" value="F:rRNA binding"/>
    <property type="evidence" value="ECO:0007669"/>
    <property type="project" value="UniProtKB-KW"/>
</dbReference>
<keyword evidence="5 10" id="KW-0547">Nucleotide-binding</keyword>
<organism evidence="14 15">
    <name type="scientific">Roseimicrobium gellanilyticum</name>
    <dbReference type="NCBI Taxonomy" id="748857"/>
    <lineage>
        <taxon>Bacteria</taxon>
        <taxon>Pseudomonadati</taxon>
        <taxon>Verrucomicrobiota</taxon>
        <taxon>Verrucomicrobiia</taxon>
        <taxon>Verrucomicrobiales</taxon>
        <taxon>Verrucomicrobiaceae</taxon>
        <taxon>Roseimicrobium</taxon>
    </lineage>
</organism>
<evidence type="ECO:0000259" key="12">
    <source>
        <dbReference type="PROSITE" id="PS50936"/>
    </source>
</evidence>
<dbReference type="InterPro" id="IPR010914">
    <property type="entry name" value="RsgA_GTPase_dom"/>
</dbReference>
<dbReference type="NCBIfam" id="TIGR00157">
    <property type="entry name" value="ribosome small subunit-dependent GTPase A"/>
    <property type="match status" value="1"/>
</dbReference>
<feature type="domain" description="EngC GTPase" evidence="12">
    <location>
        <begin position="115"/>
        <end position="261"/>
    </location>
</feature>
<dbReference type="InterPro" id="IPR027417">
    <property type="entry name" value="P-loop_NTPase"/>
</dbReference>
<comment type="subunit">
    <text evidence="10">Monomer. Associates with 30S ribosomal subunit, binds 16S rRNA.</text>
</comment>
<feature type="binding site" evidence="10">
    <location>
        <position position="286"/>
    </location>
    <ligand>
        <name>Zn(2+)</name>
        <dbReference type="ChEBI" id="CHEBI:29105"/>
    </ligand>
</feature>
<evidence type="ECO:0000313" key="14">
    <source>
        <dbReference type="EMBL" id="RBP46286.1"/>
    </source>
</evidence>
<evidence type="ECO:0000256" key="4">
    <source>
        <dbReference type="ARBA" id="ARBA00022730"/>
    </source>
</evidence>
<feature type="region of interest" description="Disordered" evidence="11">
    <location>
        <begin position="335"/>
        <end position="368"/>
    </location>
</feature>
<dbReference type="PROSITE" id="PS50936">
    <property type="entry name" value="ENGC_GTPASE"/>
    <property type="match status" value="1"/>
</dbReference>
<keyword evidence="6 10" id="KW-0378">Hydrolase</keyword>
<comment type="cofactor">
    <cofactor evidence="10">
        <name>Zn(2+)</name>
        <dbReference type="ChEBI" id="CHEBI:29105"/>
    </cofactor>
    <text evidence="10">Binds 1 zinc ion per subunit.</text>
</comment>
<evidence type="ECO:0000259" key="13">
    <source>
        <dbReference type="PROSITE" id="PS51721"/>
    </source>
</evidence>
<feature type="binding site" evidence="10">
    <location>
        <begin position="154"/>
        <end position="157"/>
    </location>
    <ligand>
        <name>GTP</name>
        <dbReference type="ChEBI" id="CHEBI:37565"/>
    </ligand>
</feature>
<evidence type="ECO:0000256" key="5">
    <source>
        <dbReference type="ARBA" id="ARBA00022741"/>
    </source>
</evidence>
<dbReference type="Pfam" id="PF03193">
    <property type="entry name" value="RsgA_GTPase"/>
    <property type="match status" value="1"/>
</dbReference>
<evidence type="ECO:0000313" key="15">
    <source>
        <dbReference type="Proteomes" id="UP000253426"/>
    </source>
</evidence>
<dbReference type="CDD" id="cd01854">
    <property type="entry name" value="YjeQ_EngC"/>
    <property type="match status" value="1"/>
</dbReference>
<dbReference type="PROSITE" id="PS51721">
    <property type="entry name" value="G_CP"/>
    <property type="match status" value="1"/>
</dbReference>
<keyword evidence="2 10" id="KW-0690">Ribosome biogenesis</keyword>
<keyword evidence="1 10" id="KW-0963">Cytoplasm</keyword>
<keyword evidence="3 10" id="KW-0479">Metal-binding</keyword>
<dbReference type="GO" id="GO:0005525">
    <property type="term" value="F:GTP binding"/>
    <property type="evidence" value="ECO:0007669"/>
    <property type="project" value="UniProtKB-UniRule"/>
</dbReference>
<evidence type="ECO:0000256" key="6">
    <source>
        <dbReference type="ARBA" id="ARBA00022801"/>
    </source>
</evidence>
<feature type="binding site" evidence="10">
    <location>
        <position position="291"/>
    </location>
    <ligand>
        <name>Zn(2+)</name>
        <dbReference type="ChEBI" id="CHEBI:29105"/>
    </ligand>
</feature>
<dbReference type="GO" id="GO:0003924">
    <property type="term" value="F:GTPase activity"/>
    <property type="evidence" value="ECO:0007669"/>
    <property type="project" value="UniProtKB-UniRule"/>
</dbReference>